<name>A0AAE0Q3K5_9TELE</name>
<dbReference type="AlphaFoldDB" id="A0AAE0Q3K5"/>
<organism evidence="1 2">
    <name type="scientific">Hemibagrus guttatus</name>
    <dbReference type="NCBI Taxonomy" id="175788"/>
    <lineage>
        <taxon>Eukaryota</taxon>
        <taxon>Metazoa</taxon>
        <taxon>Chordata</taxon>
        <taxon>Craniata</taxon>
        <taxon>Vertebrata</taxon>
        <taxon>Euteleostomi</taxon>
        <taxon>Actinopterygii</taxon>
        <taxon>Neopterygii</taxon>
        <taxon>Teleostei</taxon>
        <taxon>Ostariophysi</taxon>
        <taxon>Siluriformes</taxon>
        <taxon>Bagridae</taxon>
        <taxon>Hemibagrus</taxon>
    </lineage>
</organism>
<dbReference type="InterPro" id="IPR036388">
    <property type="entry name" value="WH-like_DNA-bd_sf"/>
</dbReference>
<dbReference type="Gene3D" id="1.10.10.10">
    <property type="entry name" value="Winged helix-like DNA-binding domain superfamily/Winged helix DNA-binding domain"/>
    <property type="match status" value="1"/>
</dbReference>
<keyword evidence="2" id="KW-1185">Reference proteome</keyword>
<comment type="caution">
    <text evidence="1">The sequence shown here is derived from an EMBL/GenBank/DDBJ whole genome shotgun (WGS) entry which is preliminary data.</text>
</comment>
<proteinExistence type="predicted"/>
<dbReference type="EMBL" id="JAUCMX010000022">
    <property type="protein sequence ID" value="KAK3513058.1"/>
    <property type="molecule type" value="Genomic_DNA"/>
</dbReference>
<gene>
    <name evidence="1" type="ORF">QTP70_000943</name>
</gene>
<evidence type="ECO:0000313" key="2">
    <source>
        <dbReference type="Proteomes" id="UP001274896"/>
    </source>
</evidence>
<accession>A0AAE0Q3K5</accession>
<evidence type="ECO:0000313" key="1">
    <source>
        <dbReference type="EMBL" id="KAK3513058.1"/>
    </source>
</evidence>
<dbReference type="Proteomes" id="UP001274896">
    <property type="component" value="Unassembled WGS sequence"/>
</dbReference>
<reference evidence="1" key="1">
    <citation type="submission" date="2023-06" db="EMBL/GenBank/DDBJ databases">
        <title>Male Hemibagrus guttatus genome.</title>
        <authorList>
            <person name="Bian C."/>
        </authorList>
    </citation>
    <scope>NUCLEOTIDE SEQUENCE</scope>
    <source>
        <strain evidence="1">Male_cb2023</strain>
        <tissue evidence="1">Muscle</tissue>
    </source>
</reference>
<protein>
    <submittedName>
        <fullName evidence="1">Uncharacterized protein</fullName>
    </submittedName>
</protein>
<sequence length="97" mass="10547">MAKTKELSKDTRNKIVELHQAGKTESAIGSKPPSQRHCRISSWLVSELQAPSLQLTDNKSPFSILAALKATKFSVSGGMGHCEDQLQGENSDSVELH</sequence>